<keyword evidence="3" id="KW-1185">Reference proteome</keyword>
<gene>
    <name evidence="2" type="ORF">SCUCBS95973_006284</name>
</gene>
<accession>A0ABP0C4B6</accession>
<feature type="region of interest" description="Disordered" evidence="1">
    <location>
        <begin position="245"/>
        <end position="269"/>
    </location>
</feature>
<organism evidence="2 3">
    <name type="scientific">Sporothrix curviconia</name>
    <dbReference type="NCBI Taxonomy" id="1260050"/>
    <lineage>
        <taxon>Eukaryota</taxon>
        <taxon>Fungi</taxon>
        <taxon>Dikarya</taxon>
        <taxon>Ascomycota</taxon>
        <taxon>Pezizomycotina</taxon>
        <taxon>Sordariomycetes</taxon>
        <taxon>Sordariomycetidae</taxon>
        <taxon>Ophiostomatales</taxon>
        <taxon>Ophiostomataceae</taxon>
        <taxon>Sporothrix</taxon>
    </lineage>
</organism>
<proteinExistence type="predicted"/>
<comment type="caution">
    <text evidence="2">The sequence shown here is derived from an EMBL/GenBank/DDBJ whole genome shotgun (WGS) entry which is preliminary data.</text>
</comment>
<evidence type="ECO:0000313" key="3">
    <source>
        <dbReference type="Proteomes" id="UP001642405"/>
    </source>
</evidence>
<reference evidence="2 3" key="1">
    <citation type="submission" date="2024-01" db="EMBL/GenBank/DDBJ databases">
        <authorList>
            <person name="Allen C."/>
            <person name="Tagirdzhanova G."/>
        </authorList>
    </citation>
    <scope>NUCLEOTIDE SEQUENCE [LARGE SCALE GENOMIC DNA]</scope>
</reference>
<dbReference type="EMBL" id="CAWUHB010000037">
    <property type="protein sequence ID" value="CAK7226691.1"/>
    <property type="molecule type" value="Genomic_DNA"/>
</dbReference>
<evidence type="ECO:0000313" key="2">
    <source>
        <dbReference type="EMBL" id="CAK7226691.1"/>
    </source>
</evidence>
<feature type="compositionally biased region" description="Acidic residues" evidence="1">
    <location>
        <begin position="425"/>
        <end position="436"/>
    </location>
</feature>
<protein>
    <submittedName>
        <fullName evidence="2">Uncharacterized protein</fullName>
    </submittedName>
</protein>
<name>A0ABP0C4B6_9PEZI</name>
<evidence type="ECO:0000256" key="1">
    <source>
        <dbReference type="SAM" id="MobiDB-lite"/>
    </source>
</evidence>
<dbReference type="Proteomes" id="UP001642405">
    <property type="component" value="Unassembled WGS sequence"/>
</dbReference>
<sequence length="557" mass="63654">MFGLADDLFDRGLWSLDHELELRNRQFAAFGHFDRFCEAQKRMYQQPDGNGSHSNDNPLVAELRLWEVLQHRFRCGLDDFFRYGLRPSLGKQDARGRGGTFAQYCTKLTAVLVHPLWGSSHLAHVRWLLMRIIQERVPGHIEPLVPPYSYDRPPFVNTARHWGFEESMRMSLAGNGTLMRDDEETESLAGSNSMLGGLATASHEASRAAVETEAEMAQFLFRSSAPRDFWWLDRQLMPLYEPGKEALDEASGDSDDQGSGGAGSPMPLGYEVHDTFRHGAFKLADSYEGCEAEERQELLRREDNMTNRKGDWEQHEKRVREGKTGVSENNLREDQVFFELRIQDVERLLVMISRDEFRFMGDFKTPDCYLLGYIHAHALFGYGQKKESEVDSAGGGQTAPALPVLTCMQCAQKYHQGRKDHDLSDDNDDDDDDDDGIHDHHGHFIHQQFIQDIDPSRGLEWLVNRKCEWLLAGCRERMIREALGNEDEHATETNHKQLSLPDIPPFDPPTLAQFDRMFTHPSQLAVLDQALSVPHVSELWCFDGLQEQERGDNDGDE</sequence>
<feature type="region of interest" description="Disordered" evidence="1">
    <location>
        <begin position="417"/>
        <end position="438"/>
    </location>
</feature>